<dbReference type="eggNOG" id="ENOG5030N9J">
    <property type="taxonomic scope" value="Bacteria"/>
</dbReference>
<dbReference type="Proteomes" id="UP000015350">
    <property type="component" value="Unassembled WGS sequence"/>
</dbReference>
<dbReference type="RefSeq" id="WP_021132503.1">
    <property type="nucleotide sequence ID" value="NZ_AQPH01000040.1"/>
</dbReference>
<comment type="caution">
    <text evidence="2">The sequence shown here is derived from an EMBL/GenBank/DDBJ whole genome shotgun (WGS) entry which is preliminary data.</text>
</comment>
<evidence type="ECO:0008006" key="4">
    <source>
        <dbReference type="Google" id="ProtNLM"/>
    </source>
</evidence>
<dbReference type="PATRIC" id="fig|1316936.3.peg.2181"/>
<dbReference type="EMBL" id="AQPH01000040">
    <property type="protein sequence ID" value="EPY01422.1"/>
    <property type="molecule type" value="Genomic_DNA"/>
</dbReference>
<dbReference type="AlphaFoldDB" id="S9S699"/>
<dbReference type="STRING" id="1316936.K678_10946"/>
<sequence>MRQSEASARIPHRLAPLVVMLAVLALSACSDVKRSLGYEKAPPDEFQVVQRAPLSMPPDFSLRPPQPGATRPQEGTTRDQALRVLSGQRVTTPVSTAGRTQGDVTLLKRFGAESIQPDIRVLVNKESQSIADAEKSFTDRLVFWRKPEQSGVVVDPVKESQRLRENQALGKSVSEGQTPRIERRKKAILEGIF</sequence>
<evidence type="ECO:0000256" key="1">
    <source>
        <dbReference type="SAM" id="MobiDB-lite"/>
    </source>
</evidence>
<gene>
    <name evidence="2" type="ORF">K678_10946</name>
</gene>
<accession>S9S699</accession>
<reference evidence="2 3" key="1">
    <citation type="submission" date="2013-04" db="EMBL/GenBank/DDBJ databases">
        <authorList>
            <person name="Kuznetsov B."/>
            <person name="Ivanovsky R."/>
        </authorList>
    </citation>
    <scope>NUCLEOTIDE SEQUENCE [LARGE SCALE GENOMIC DNA]</scope>
    <source>
        <strain evidence="2 3">MGU-K5</strain>
    </source>
</reference>
<dbReference type="Pfam" id="PF11233">
    <property type="entry name" value="DUF3035"/>
    <property type="match status" value="1"/>
</dbReference>
<dbReference type="PROSITE" id="PS51257">
    <property type="entry name" value="PROKAR_LIPOPROTEIN"/>
    <property type="match status" value="1"/>
</dbReference>
<proteinExistence type="predicted"/>
<feature type="region of interest" description="Disordered" evidence="1">
    <location>
        <begin position="55"/>
        <end position="79"/>
    </location>
</feature>
<organism evidence="2 3">
    <name type="scientific">Magnetospirillum fulvum MGU-K5</name>
    <dbReference type="NCBI Taxonomy" id="1316936"/>
    <lineage>
        <taxon>Bacteria</taxon>
        <taxon>Pseudomonadati</taxon>
        <taxon>Pseudomonadota</taxon>
        <taxon>Alphaproteobacteria</taxon>
        <taxon>Rhodospirillales</taxon>
        <taxon>Rhodospirillaceae</taxon>
        <taxon>Magnetospirillum</taxon>
    </lineage>
</organism>
<evidence type="ECO:0000313" key="2">
    <source>
        <dbReference type="EMBL" id="EPY01422.1"/>
    </source>
</evidence>
<protein>
    <recommendedName>
        <fullName evidence="4">Beta-barrel assembly machine subunit BamF</fullName>
    </recommendedName>
</protein>
<name>S9S699_MAGFU</name>
<dbReference type="InterPro" id="IPR021395">
    <property type="entry name" value="DUF3035"/>
</dbReference>
<evidence type="ECO:0000313" key="3">
    <source>
        <dbReference type="Proteomes" id="UP000015350"/>
    </source>
</evidence>
<dbReference type="OrthoDB" id="8478256at2"/>